<dbReference type="GO" id="GO:0000774">
    <property type="term" value="F:adenyl-nucleotide exchange factor activity"/>
    <property type="evidence" value="ECO:0007669"/>
    <property type="project" value="TreeGrafter"/>
</dbReference>
<dbReference type="PANTHER" id="PTHR19316:SF18">
    <property type="entry name" value="HSP70-BINDING PROTEIN 1"/>
    <property type="match status" value="1"/>
</dbReference>
<dbReference type="STRING" id="4955.A0A1G4MBW2"/>
<evidence type="ECO:0000256" key="4">
    <source>
        <dbReference type="ARBA" id="ARBA00022737"/>
    </source>
</evidence>
<reference evidence="6 7" key="1">
    <citation type="submission" date="2016-03" db="EMBL/GenBank/DDBJ databases">
        <authorList>
            <person name="Devillers H."/>
        </authorList>
    </citation>
    <scope>NUCLEOTIDE SEQUENCE [LARGE SCALE GENOMIC DNA]</scope>
    <source>
        <strain evidence="6">CBS 6772</strain>
    </source>
</reference>
<dbReference type="AlphaFoldDB" id="A0A1G4MBW2"/>
<evidence type="ECO:0000256" key="3">
    <source>
        <dbReference type="ARBA" id="ARBA00020719"/>
    </source>
</evidence>
<dbReference type="InterPro" id="IPR016024">
    <property type="entry name" value="ARM-type_fold"/>
</dbReference>
<proteinExistence type="inferred from homology"/>
<dbReference type="EMBL" id="LT598492">
    <property type="protein sequence ID" value="SCW01259.1"/>
    <property type="molecule type" value="Genomic_DNA"/>
</dbReference>
<feature type="domain" description="Nucleotide exchange factor Fes1" evidence="5">
    <location>
        <begin position="1"/>
        <end position="81"/>
    </location>
</feature>
<dbReference type="OrthoDB" id="10250458at2759"/>
<evidence type="ECO:0000256" key="2">
    <source>
        <dbReference type="ARBA" id="ARBA00015214"/>
    </source>
</evidence>
<evidence type="ECO:0000259" key="5">
    <source>
        <dbReference type="Pfam" id="PF08609"/>
    </source>
</evidence>
<dbReference type="InterPro" id="IPR011989">
    <property type="entry name" value="ARM-like"/>
</dbReference>
<name>A0A1G4MBW2_LACFM</name>
<dbReference type="Gene3D" id="1.25.10.10">
    <property type="entry name" value="Leucine-rich Repeat Variant"/>
    <property type="match status" value="1"/>
</dbReference>
<comment type="similarity">
    <text evidence="1">Belongs to the FES1 family.</text>
</comment>
<sequence length="289" mass="32393">MEKLLHWSIANAQGDKDAAERAGQPDPKMLQQLFGGGPDEPTLMKEAMAVITNQDAELDDRLTAFDNFEMLIESLDNANNIENLKLWIPLISMLKDKEADLRAFALSVIGTAVQNNSDAQQNFLRYDGGLSQIISLANDSEEKLQVRVKAFYALSNLIRHDRSGYEKFAQLGGLDIISPTLTDPDAKEKLHLRVLGLLTSILTAADVNDEFLELLRKENIIRSALGFLTKKGDLYVIDRVLNFLSQLISAGFKFNDREIVNLKSGFESIEPLKDQLNEEDYQIVKHVLS</sequence>
<dbReference type="GO" id="GO:0005783">
    <property type="term" value="C:endoplasmic reticulum"/>
    <property type="evidence" value="ECO:0007669"/>
    <property type="project" value="TreeGrafter"/>
</dbReference>
<organism evidence="6 7">
    <name type="scientific">Lachancea fermentati</name>
    <name type="common">Zygosaccharomyces fermentati</name>
    <dbReference type="NCBI Taxonomy" id="4955"/>
    <lineage>
        <taxon>Eukaryota</taxon>
        <taxon>Fungi</taxon>
        <taxon>Dikarya</taxon>
        <taxon>Ascomycota</taxon>
        <taxon>Saccharomycotina</taxon>
        <taxon>Saccharomycetes</taxon>
        <taxon>Saccharomycetales</taxon>
        <taxon>Saccharomycetaceae</taxon>
        <taxon>Lachancea</taxon>
    </lineage>
</organism>
<keyword evidence="7" id="KW-1185">Reference proteome</keyword>
<dbReference type="InterPro" id="IPR013918">
    <property type="entry name" value="Nucleotide_exch_fac_Fes1"/>
</dbReference>
<dbReference type="Proteomes" id="UP000190831">
    <property type="component" value="Chromosome D"/>
</dbReference>
<evidence type="ECO:0000313" key="7">
    <source>
        <dbReference type="Proteomes" id="UP000190831"/>
    </source>
</evidence>
<accession>A0A1G4MBW2</accession>
<gene>
    <name evidence="6" type="ORF">LAFE_0D08636G</name>
</gene>
<dbReference type="OMA" id="LHWSIAN"/>
<dbReference type="InterPro" id="IPR050693">
    <property type="entry name" value="Hsp70_NEF-Inhibitors"/>
</dbReference>
<dbReference type="Pfam" id="PF08609">
    <property type="entry name" value="Fes1"/>
    <property type="match status" value="1"/>
</dbReference>
<evidence type="ECO:0000256" key="1">
    <source>
        <dbReference type="ARBA" id="ARBA00011045"/>
    </source>
</evidence>
<evidence type="ECO:0000313" key="6">
    <source>
        <dbReference type="EMBL" id="SCW01259.1"/>
    </source>
</evidence>
<keyword evidence="4" id="KW-0677">Repeat</keyword>
<dbReference type="PANTHER" id="PTHR19316">
    <property type="entry name" value="PROTEIN FOLDING REGULATOR"/>
    <property type="match status" value="1"/>
</dbReference>
<protein>
    <recommendedName>
        <fullName evidence="3">Hsp70 nucleotide exchange factor FES1</fullName>
    </recommendedName>
    <alternativeName>
        <fullName evidence="2">Hsp70 nucleotide exchange factor fes1</fullName>
    </alternativeName>
</protein>
<dbReference type="SUPFAM" id="SSF48371">
    <property type="entry name" value="ARM repeat"/>
    <property type="match status" value="1"/>
</dbReference>